<dbReference type="EMBL" id="MELI01000066">
    <property type="protein sequence ID" value="OFW33491.1"/>
    <property type="molecule type" value="Genomic_DNA"/>
</dbReference>
<gene>
    <name evidence="1" type="ORF">A2074_04905</name>
</gene>
<proteinExistence type="predicted"/>
<dbReference type="Pfam" id="PF18780">
    <property type="entry name" value="HNH_repeat"/>
    <property type="match status" value="1"/>
</dbReference>
<name>A0A1F2UKG5_9ACTN</name>
<sequence>MLANRTYVRYNNDMEAAHSSACLYCGIKFDAQLRELKRGNAKFCSRSCAAAFGNKLRKKELVPNLTCHQCGNEFYRKPSLSKSSASYCSERCFREASGRAFSKEKILRLIRGFVDKQGRIPTQVEFSHKRGWLNPSTVVGHFGSWNKAIEEAGFLSNSASIGYVCFAKDGHLCRSYSELLIDDWLTDNGVRHDKEVKYPGSRLVADWKVGNMFIEYLGIDTRRDNVISRNYLETLERKRRICLALGVRLLELRPDDLKSIEIEMFRYT</sequence>
<dbReference type="AlphaFoldDB" id="A0A1F2UKG5"/>
<organism evidence="1 2">
    <name type="scientific">Candidatus Aquicultor primus</name>
    <dbReference type="NCBI Taxonomy" id="1797195"/>
    <lineage>
        <taxon>Bacteria</taxon>
        <taxon>Bacillati</taxon>
        <taxon>Actinomycetota</taxon>
        <taxon>Candidatus Aquicultoria</taxon>
        <taxon>Candidatus Aquicultorales</taxon>
        <taxon>Candidatus Aquicultoraceae</taxon>
        <taxon>Candidatus Aquicultor</taxon>
    </lineage>
</organism>
<dbReference type="InterPro" id="IPR041025">
    <property type="entry name" value="HNH_repeat"/>
</dbReference>
<dbReference type="Proteomes" id="UP000178086">
    <property type="component" value="Unassembled WGS sequence"/>
</dbReference>
<evidence type="ECO:0000313" key="2">
    <source>
        <dbReference type="Proteomes" id="UP000178086"/>
    </source>
</evidence>
<protein>
    <submittedName>
        <fullName evidence="1">Uncharacterized protein</fullName>
    </submittedName>
</protein>
<comment type="caution">
    <text evidence="1">The sequence shown here is derived from an EMBL/GenBank/DDBJ whole genome shotgun (WGS) entry which is preliminary data.</text>
</comment>
<evidence type="ECO:0000313" key="1">
    <source>
        <dbReference type="EMBL" id="OFW33491.1"/>
    </source>
</evidence>
<reference evidence="1 2" key="1">
    <citation type="journal article" date="2016" name="Nat. Commun.">
        <title>Thousands of microbial genomes shed light on interconnected biogeochemical processes in an aquifer system.</title>
        <authorList>
            <person name="Anantharaman K."/>
            <person name="Brown C.T."/>
            <person name="Hug L.A."/>
            <person name="Sharon I."/>
            <person name="Castelle C.J."/>
            <person name="Probst A.J."/>
            <person name="Thomas B.C."/>
            <person name="Singh A."/>
            <person name="Wilkins M.J."/>
            <person name="Karaoz U."/>
            <person name="Brodie E.L."/>
            <person name="Williams K.H."/>
            <person name="Hubbard S.S."/>
            <person name="Banfield J.F."/>
        </authorList>
    </citation>
    <scope>NUCLEOTIDE SEQUENCE [LARGE SCALE GENOMIC DNA]</scope>
</reference>
<accession>A0A1F2UKG5</accession>